<accession>A0ABS7T0A8</accession>
<protein>
    <submittedName>
        <fullName evidence="6">Neutral zinc metallopeptidase</fullName>
    </submittedName>
</protein>
<evidence type="ECO:0000256" key="3">
    <source>
        <dbReference type="ARBA" id="ARBA00022989"/>
    </source>
</evidence>
<keyword evidence="2 5" id="KW-0812">Transmembrane</keyword>
<dbReference type="Gene3D" id="3.40.390.10">
    <property type="entry name" value="Collagenase (Catalytic Domain)"/>
    <property type="match status" value="1"/>
</dbReference>
<comment type="caution">
    <text evidence="6">The sequence shown here is derived from an EMBL/GenBank/DDBJ whole genome shotgun (WGS) entry which is preliminary data.</text>
</comment>
<proteinExistence type="predicted"/>
<keyword evidence="3 5" id="KW-1133">Transmembrane helix</keyword>
<evidence type="ECO:0000256" key="2">
    <source>
        <dbReference type="ARBA" id="ARBA00022692"/>
    </source>
</evidence>
<evidence type="ECO:0000256" key="1">
    <source>
        <dbReference type="ARBA" id="ARBA00004167"/>
    </source>
</evidence>
<organism evidence="6 7">
    <name type="scientific">Anaerococcus murdochii</name>
    <dbReference type="NCBI Taxonomy" id="411577"/>
    <lineage>
        <taxon>Bacteria</taxon>
        <taxon>Bacillati</taxon>
        <taxon>Bacillota</taxon>
        <taxon>Tissierellia</taxon>
        <taxon>Tissierellales</taxon>
        <taxon>Peptoniphilaceae</taxon>
        <taxon>Anaerococcus</taxon>
    </lineage>
</organism>
<dbReference type="PANTHER" id="PTHR30168:SF0">
    <property type="entry name" value="INNER MEMBRANE PROTEIN"/>
    <property type="match status" value="1"/>
</dbReference>
<keyword evidence="7" id="KW-1185">Reference proteome</keyword>
<gene>
    <name evidence="6" type="ORF">K8P03_07975</name>
</gene>
<evidence type="ECO:0000313" key="7">
    <source>
        <dbReference type="Proteomes" id="UP000734271"/>
    </source>
</evidence>
<keyword evidence="4 5" id="KW-0472">Membrane</keyword>
<evidence type="ECO:0000256" key="4">
    <source>
        <dbReference type="ARBA" id="ARBA00023136"/>
    </source>
</evidence>
<dbReference type="InterPro" id="IPR024079">
    <property type="entry name" value="MetalloPept_cat_dom_sf"/>
</dbReference>
<reference evidence="6 7" key="1">
    <citation type="submission" date="2021-08" db="EMBL/GenBank/DDBJ databases">
        <title>FDA dAtabase for Regulatory Grade micrObial Sequences (FDA-ARGOS): Supporting development and validation of Infectious Disease Dx tests.</title>
        <authorList>
            <person name="Sproer C."/>
            <person name="Gronow S."/>
            <person name="Severitt S."/>
            <person name="Schroder I."/>
            <person name="Tallon L."/>
            <person name="Sadzewicz L."/>
            <person name="Zhao X."/>
            <person name="Boylan J."/>
            <person name="Ott S."/>
            <person name="Bowen H."/>
            <person name="Vavikolanu K."/>
            <person name="Hazen T."/>
            <person name="Aluvathingal J."/>
            <person name="Nadendla S."/>
            <person name="Lowell S."/>
            <person name="Myers T."/>
            <person name="Yan Y."/>
            <person name="Sichtig H."/>
        </authorList>
    </citation>
    <scope>NUCLEOTIDE SEQUENCE [LARGE SCALE GENOMIC DNA]</scope>
    <source>
        <strain evidence="6 7">FDAARGOS_1460</strain>
    </source>
</reference>
<dbReference type="InterPro" id="IPR007343">
    <property type="entry name" value="Uncharacterised_pept_Zn_put"/>
</dbReference>
<evidence type="ECO:0000313" key="6">
    <source>
        <dbReference type="EMBL" id="MBZ2387219.1"/>
    </source>
</evidence>
<dbReference type="EMBL" id="JAIPME010000002">
    <property type="protein sequence ID" value="MBZ2387219.1"/>
    <property type="molecule type" value="Genomic_DNA"/>
</dbReference>
<dbReference type="RefSeq" id="WP_223420170.1">
    <property type="nucleotide sequence ID" value="NZ_JAIPME010000002.1"/>
</dbReference>
<evidence type="ECO:0000256" key="5">
    <source>
        <dbReference type="SAM" id="Phobius"/>
    </source>
</evidence>
<dbReference type="Pfam" id="PF04228">
    <property type="entry name" value="Zn_peptidase"/>
    <property type="match status" value="1"/>
</dbReference>
<dbReference type="Proteomes" id="UP000734271">
    <property type="component" value="Unassembled WGS sequence"/>
</dbReference>
<name>A0ABS7T0A8_9FIRM</name>
<dbReference type="SUPFAM" id="SSF55486">
    <property type="entry name" value="Metalloproteases ('zincins'), catalytic domain"/>
    <property type="match status" value="1"/>
</dbReference>
<comment type="subcellular location">
    <subcellularLocation>
        <location evidence="1">Membrane</location>
        <topology evidence="1">Single-pass membrane protein</topology>
    </subcellularLocation>
</comment>
<feature type="transmembrane region" description="Helical" evidence="5">
    <location>
        <begin position="20"/>
        <end position="41"/>
    </location>
</feature>
<sequence length="280" mass="31791">MKWKDRRRSSNVNRGQRAPLAVGGGLGGIVLILVLYFLGVYPSVITNQNQQISPNTQIESQEVSRQRETLEDFLSVILADTEDVWHEKFNEANAHYKEPHMTLYQDTTRTGCGIAQSRMGPFYCPVDEKIYFDVSFYDDMKTRFGGGGDFALAYVLAHEVGHHVQNQLGIIDQTNKLRQKLSETEYNKISVAQELQADYFAGVFAYYVQEKGYLDEGDIEEAMGAASAIGDDRIQEMAGMDVNVDFFTHGSSAQRKEAFELGFKYHDFDHSMKFFNDLKN</sequence>
<dbReference type="PANTHER" id="PTHR30168">
    <property type="entry name" value="PUTATIVE MEMBRANE PROTEIN YPFJ"/>
    <property type="match status" value="1"/>
</dbReference>